<dbReference type="InterPro" id="IPR003645">
    <property type="entry name" value="Fol_N"/>
</dbReference>
<dbReference type="GO" id="GO:0005518">
    <property type="term" value="F:collagen binding"/>
    <property type="evidence" value="ECO:0007669"/>
    <property type="project" value="TreeGrafter"/>
</dbReference>
<evidence type="ECO:0000259" key="5">
    <source>
        <dbReference type="PROSITE" id="PS51364"/>
    </source>
</evidence>
<dbReference type="InterPro" id="IPR017878">
    <property type="entry name" value="TB_dom"/>
</dbReference>
<dbReference type="GO" id="GO:0005615">
    <property type="term" value="C:extracellular space"/>
    <property type="evidence" value="ECO:0007669"/>
    <property type="project" value="TreeGrafter"/>
</dbReference>
<dbReference type="SMART" id="SM00280">
    <property type="entry name" value="KAZAL"/>
    <property type="match status" value="3"/>
</dbReference>
<evidence type="ECO:0000256" key="4">
    <source>
        <dbReference type="ARBA" id="ARBA00023180"/>
    </source>
</evidence>
<evidence type="ECO:0000256" key="3">
    <source>
        <dbReference type="ARBA" id="ARBA00023157"/>
    </source>
</evidence>
<dbReference type="PROSITE" id="PS51364">
    <property type="entry name" value="TB"/>
    <property type="match status" value="1"/>
</dbReference>
<dbReference type="OrthoDB" id="88467at2759"/>
<accession>A0A226F2B0</accession>
<feature type="domain" description="Kazal-like" evidence="6">
    <location>
        <begin position="288"/>
        <end position="342"/>
    </location>
</feature>
<evidence type="ECO:0000256" key="2">
    <source>
        <dbReference type="ARBA" id="ARBA00022737"/>
    </source>
</evidence>
<gene>
    <name evidence="7" type="ORF">Fcan01_02839</name>
</gene>
<keyword evidence="2" id="KW-0677">Repeat</keyword>
<dbReference type="InterPro" id="IPR002350">
    <property type="entry name" value="Kazal_dom"/>
</dbReference>
<feature type="domain" description="Kazal-like" evidence="6">
    <location>
        <begin position="209"/>
        <end position="259"/>
    </location>
</feature>
<name>A0A226F2B0_FOLCA</name>
<comment type="caution">
    <text evidence="7">The sequence shown here is derived from an EMBL/GenBank/DDBJ whole genome shotgun (WGS) entry which is preliminary data.</text>
</comment>
<keyword evidence="8" id="KW-1185">Reference proteome</keyword>
<dbReference type="SUPFAM" id="SSF100895">
    <property type="entry name" value="Kazal-type serine protease inhibitors"/>
    <property type="match status" value="3"/>
</dbReference>
<dbReference type="PANTHER" id="PTHR13866:SF29">
    <property type="entry name" value="FOLLISTATIN"/>
    <property type="match status" value="1"/>
</dbReference>
<dbReference type="AlphaFoldDB" id="A0A226F2B0"/>
<feature type="domain" description="TB" evidence="5">
    <location>
        <begin position="39"/>
        <end position="102"/>
    </location>
</feature>
<dbReference type="STRING" id="158441.A0A226F2B0"/>
<proteinExistence type="predicted"/>
<dbReference type="GO" id="GO:0005509">
    <property type="term" value="F:calcium ion binding"/>
    <property type="evidence" value="ECO:0007669"/>
    <property type="project" value="TreeGrafter"/>
</dbReference>
<keyword evidence="4" id="KW-0325">Glycoprotein</keyword>
<reference evidence="7 8" key="1">
    <citation type="submission" date="2015-12" db="EMBL/GenBank/DDBJ databases">
        <title>The genome of Folsomia candida.</title>
        <authorList>
            <person name="Faddeeva A."/>
            <person name="Derks M.F."/>
            <person name="Anvar Y."/>
            <person name="Smit S."/>
            <person name="Van Straalen N."/>
            <person name="Roelofs D."/>
        </authorList>
    </citation>
    <scope>NUCLEOTIDE SEQUENCE [LARGE SCALE GENOMIC DNA]</scope>
    <source>
        <strain evidence="7 8">VU population</strain>
        <tissue evidence="7">Whole body</tissue>
    </source>
</reference>
<dbReference type="PROSITE" id="PS51465">
    <property type="entry name" value="KAZAL_2"/>
    <property type="match status" value="3"/>
</dbReference>
<dbReference type="CDD" id="cd00104">
    <property type="entry name" value="KAZAL_FS"/>
    <property type="match status" value="3"/>
</dbReference>
<dbReference type="InterPro" id="IPR036058">
    <property type="entry name" value="Kazal_dom_sf"/>
</dbReference>
<dbReference type="Gene3D" id="3.30.60.30">
    <property type="match status" value="3"/>
</dbReference>
<dbReference type="SMART" id="SM00274">
    <property type="entry name" value="FOLN"/>
    <property type="match status" value="3"/>
</dbReference>
<dbReference type="EMBL" id="LNIX01000001">
    <property type="protein sequence ID" value="OXA63935.1"/>
    <property type="molecule type" value="Genomic_DNA"/>
</dbReference>
<keyword evidence="3" id="KW-1015">Disulfide bond</keyword>
<evidence type="ECO:0000313" key="7">
    <source>
        <dbReference type="EMBL" id="OXA63935.1"/>
    </source>
</evidence>
<feature type="domain" description="Kazal-like" evidence="6">
    <location>
        <begin position="129"/>
        <end position="185"/>
    </location>
</feature>
<dbReference type="Gene3D" id="3.90.290.10">
    <property type="entry name" value="TGF-beta binding (TB) domain"/>
    <property type="match status" value="1"/>
</dbReference>
<dbReference type="InterPro" id="IPR036773">
    <property type="entry name" value="TB_dom_sf"/>
</dbReference>
<dbReference type="Pfam" id="PF21333">
    <property type="entry name" value="FST_N"/>
    <property type="match status" value="1"/>
</dbReference>
<dbReference type="Proteomes" id="UP000198287">
    <property type="component" value="Unassembled WGS sequence"/>
</dbReference>
<keyword evidence="1" id="KW-0732">Signal</keyword>
<sequence length="356" mass="38848">MFTARQQIRMVRRTQILRSHIMFALILGLLSETHWVLGGNCWLNVNKNGRCTALVKTGSTKEDCCNSGPLAATASVAWNEDELTPSYLFYMHVQGGVGCTRCKDSCDGIKCQENQKCVVRNGVPKCICSPNCSSLRLQNGTKKGRVRGPVCGSDGRTYKTPCRLLKRSCRRRVAISISYYGSCRMTCSKLTCPGKKQCLLDQNSIPHCVNCTTRHCPVANGKSVCGVNGVTYPNVCQLRQTACQKGKAIQVAYKGPCKKRASCANVKCSDGQSCLVDRADKPRCVTCGPRPKWCRASKRDGSIKGPICATNGKTYGNWCDMVEDSCSSGIALDTNHFGKCGTSTTTMSTFSNNTLY</sequence>
<dbReference type="GO" id="GO:0050840">
    <property type="term" value="F:extracellular matrix binding"/>
    <property type="evidence" value="ECO:0007669"/>
    <property type="project" value="TreeGrafter"/>
</dbReference>
<dbReference type="PANTHER" id="PTHR13866">
    <property type="entry name" value="SPARC OSTEONECTIN"/>
    <property type="match status" value="1"/>
</dbReference>
<protein>
    <submittedName>
        <fullName evidence="7">Follistatin-A</fullName>
    </submittedName>
</protein>
<evidence type="ECO:0000256" key="1">
    <source>
        <dbReference type="ARBA" id="ARBA00022729"/>
    </source>
</evidence>
<evidence type="ECO:0000313" key="8">
    <source>
        <dbReference type="Proteomes" id="UP000198287"/>
    </source>
</evidence>
<dbReference type="Pfam" id="PF07648">
    <property type="entry name" value="Kazal_2"/>
    <property type="match status" value="3"/>
</dbReference>
<organism evidence="7 8">
    <name type="scientific">Folsomia candida</name>
    <name type="common">Springtail</name>
    <dbReference type="NCBI Taxonomy" id="158441"/>
    <lineage>
        <taxon>Eukaryota</taxon>
        <taxon>Metazoa</taxon>
        <taxon>Ecdysozoa</taxon>
        <taxon>Arthropoda</taxon>
        <taxon>Hexapoda</taxon>
        <taxon>Collembola</taxon>
        <taxon>Entomobryomorpha</taxon>
        <taxon>Isotomoidea</taxon>
        <taxon>Isotomidae</taxon>
        <taxon>Proisotominae</taxon>
        <taxon>Folsomia</taxon>
    </lineage>
</organism>
<evidence type="ECO:0000259" key="6">
    <source>
        <dbReference type="PROSITE" id="PS51465"/>
    </source>
</evidence>
<dbReference type="OMA" id="QRPACVC"/>